<dbReference type="PANTHER" id="PTHR24421:SF10">
    <property type="entry name" value="NITRATE_NITRITE SENSOR PROTEIN NARQ"/>
    <property type="match status" value="1"/>
</dbReference>
<dbReference type="Gene3D" id="3.30.565.10">
    <property type="entry name" value="Histidine kinase-like ATPase, C-terminal domain"/>
    <property type="match status" value="1"/>
</dbReference>
<keyword evidence="9" id="KW-0808">Transferase</keyword>
<evidence type="ECO:0000256" key="13">
    <source>
        <dbReference type="ARBA" id="ARBA00022840"/>
    </source>
</evidence>
<evidence type="ECO:0000256" key="9">
    <source>
        <dbReference type="ARBA" id="ARBA00022679"/>
    </source>
</evidence>
<proteinExistence type="predicted"/>
<dbReference type="InterPro" id="IPR050482">
    <property type="entry name" value="Sensor_HK_TwoCompSys"/>
</dbReference>
<name>A0A6J4UMY2_9BACT</name>
<evidence type="ECO:0000256" key="11">
    <source>
        <dbReference type="ARBA" id="ARBA00022741"/>
    </source>
</evidence>
<dbReference type="InterPro" id="IPR036890">
    <property type="entry name" value="HATPase_C_sf"/>
</dbReference>
<evidence type="ECO:0000256" key="4">
    <source>
        <dbReference type="ARBA" id="ARBA00012438"/>
    </source>
</evidence>
<evidence type="ECO:0000256" key="6">
    <source>
        <dbReference type="ARBA" id="ARBA00022485"/>
    </source>
</evidence>
<dbReference type="GO" id="GO:0046872">
    <property type="term" value="F:metal ion binding"/>
    <property type="evidence" value="ECO:0007669"/>
    <property type="project" value="UniProtKB-KW"/>
</dbReference>
<keyword evidence="6" id="KW-0004">4Fe-4S</keyword>
<comment type="subcellular location">
    <subcellularLocation>
        <location evidence="3">Cytoplasm</location>
    </subcellularLocation>
</comment>
<evidence type="ECO:0000256" key="15">
    <source>
        <dbReference type="ARBA" id="ARBA00023012"/>
    </source>
</evidence>
<protein>
    <recommendedName>
        <fullName evidence="5">Oxygen sensor histidine kinase NreB</fullName>
        <ecNumber evidence="4">2.7.13.3</ecNumber>
    </recommendedName>
    <alternativeName>
        <fullName evidence="18">Nitrogen regulation protein B</fullName>
    </alternativeName>
</protein>
<evidence type="ECO:0000256" key="17">
    <source>
        <dbReference type="ARBA" id="ARBA00024827"/>
    </source>
</evidence>
<dbReference type="PRINTS" id="PR00344">
    <property type="entry name" value="BCTRLSENSOR"/>
</dbReference>
<organism evidence="21">
    <name type="scientific">uncultured Thermomicrobiales bacterium</name>
    <dbReference type="NCBI Taxonomy" id="1645740"/>
    <lineage>
        <taxon>Bacteria</taxon>
        <taxon>Pseudomonadati</taxon>
        <taxon>Thermomicrobiota</taxon>
        <taxon>Thermomicrobia</taxon>
        <taxon>Thermomicrobiales</taxon>
        <taxon>environmental samples</taxon>
    </lineage>
</organism>
<dbReference type="InterPro" id="IPR011712">
    <property type="entry name" value="Sig_transdc_His_kin_sub3_dim/P"/>
</dbReference>
<evidence type="ECO:0000256" key="7">
    <source>
        <dbReference type="ARBA" id="ARBA00022490"/>
    </source>
</evidence>
<keyword evidence="16" id="KW-0411">Iron-sulfur</keyword>
<dbReference type="Pfam" id="PF02518">
    <property type="entry name" value="HATPase_c"/>
    <property type="match status" value="1"/>
</dbReference>
<feature type="region of interest" description="Disordered" evidence="19">
    <location>
        <begin position="252"/>
        <end position="279"/>
    </location>
</feature>
<dbReference type="CDD" id="cd16917">
    <property type="entry name" value="HATPase_UhpB-NarQ-NarX-like"/>
    <property type="match status" value="1"/>
</dbReference>
<dbReference type="GO" id="GO:0016020">
    <property type="term" value="C:membrane"/>
    <property type="evidence" value="ECO:0007669"/>
    <property type="project" value="InterPro"/>
</dbReference>
<evidence type="ECO:0000256" key="14">
    <source>
        <dbReference type="ARBA" id="ARBA00023004"/>
    </source>
</evidence>
<keyword evidence="11" id="KW-0547">Nucleotide-binding</keyword>
<keyword evidence="15" id="KW-0902">Two-component regulatory system</keyword>
<dbReference type="GO" id="GO:0000155">
    <property type="term" value="F:phosphorelay sensor kinase activity"/>
    <property type="evidence" value="ECO:0007669"/>
    <property type="project" value="InterPro"/>
</dbReference>
<dbReference type="GO" id="GO:0005737">
    <property type="term" value="C:cytoplasm"/>
    <property type="evidence" value="ECO:0007669"/>
    <property type="project" value="UniProtKB-SubCell"/>
</dbReference>
<feature type="non-terminal residue" evidence="21">
    <location>
        <position position="1"/>
    </location>
</feature>
<evidence type="ECO:0000256" key="8">
    <source>
        <dbReference type="ARBA" id="ARBA00022553"/>
    </source>
</evidence>
<feature type="domain" description="Histidine kinase" evidence="20">
    <location>
        <begin position="162"/>
        <end position="255"/>
    </location>
</feature>
<keyword evidence="8" id="KW-0597">Phosphoprotein</keyword>
<dbReference type="SUPFAM" id="SSF55874">
    <property type="entry name" value="ATPase domain of HSP90 chaperone/DNA topoisomerase II/histidine kinase"/>
    <property type="match status" value="1"/>
</dbReference>
<dbReference type="PROSITE" id="PS50109">
    <property type="entry name" value="HIS_KIN"/>
    <property type="match status" value="1"/>
</dbReference>
<comment type="cofactor">
    <cofactor evidence="2">
        <name>[4Fe-4S] cluster</name>
        <dbReference type="ChEBI" id="CHEBI:49883"/>
    </cofactor>
</comment>
<reference evidence="21" key="1">
    <citation type="submission" date="2020-02" db="EMBL/GenBank/DDBJ databases">
        <authorList>
            <person name="Meier V. D."/>
        </authorList>
    </citation>
    <scope>NUCLEOTIDE SEQUENCE</scope>
    <source>
        <strain evidence="21">AVDCRST_MAG88</strain>
    </source>
</reference>
<dbReference type="InterPro" id="IPR003594">
    <property type="entry name" value="HATPase_dom"/>
</dbReference>
<comment type="function">
    <text evidence="17">Member of the two-component regulatory system NreB/NreC involved in the control of dissimilatory nitrate/nitrite reduction in response to oxygen. NreB functions as a direct oxygen sensor histidine kinase which is autophosphorylated, in the absence of oxygen, probably at the conserved histidine residue, and transfers its phosphate group probably to a conserved aspartate residue of NreC. NreB/NreC activates the expression of the nitrate (narGHJI) and nitrite (nir) reductase operons, as well as the putative nitrate transporter gene narT.</text>
</comment>
<keyword evidence="12" id="KW-0418">Kinase</keyword>
<evidence type="ECO:0000256" key="2">
    <source>
        <dbReference type="ARBA" id="ARBA00001966"/>
    </source>
</evidence>
<keyword evidence="14" id="KW-0408">Iron</keyword>
<keyword evidence="7" id="KW-0963">Cytoplasm</keyword>
<dbReference type="EC" id="2.7.13.3" evidence="4"/>
<evidence type="ECO:0000256" key="12">
    <source>
        <dbReference type="ARBA" id="ARBA00022777"/>
    </source>
</evidence>
<keyword evidence="13" id="KW-0067">ATP-binding</keyword>
<evidence type="ECO:0000256" key="3">
    <source>
        <dbReference type="ARBA" id="ARBA00004496"/>
    </source>
</evidence>
<comment type="catalytic activity">
    <reaction evidence="1">
        <text>ATP + protein L-histidine = ADP + protein N-phospho-L-histidine.</text>
        <dbReference type="EC" id="2.7.13.3"/>
    </reaction>
</comment>
<evidence type="ECO:0000256" key="19">
    <source>
        <dbReference type="SAM" id="MobiDB-lite"/>
    </source>
</evidence>
<dbReference type="GO" id="GO:0005524">
    <property type="term" value="F:ATP binding"/>
    <property type="evidence" value="ECO:0007669"/>
    <property type="project" value="UniProtKB-KW"/>
</dbReference>
<evidence type="ECO:0000313" key="21">
    <source>
        <dbReference type="EMBL" id="CAA9554993.1"/>
    </source>
</evidence>
<accession>A0A6J4UMY2</accession>
<evidence type="ECO:0000256" key="1">
    <source>
        <dbReference type="ARBA" id="ARBA00000085"/>
    </source>
</evidence>
<evidence type="ECO:0000256" key="5">
    <source>
        <dbReference type="ARBA" id="ARBA00017322"/>
    </source>
</evidence>
<dbReference type="AlphaFoldDB" id="A0A6J4UMY2"/>
<dbReference type="Pfam" id="PF07730">
    <property type="entry name" value="HisKA_3"/>
    <property type="match status" value="1"/>
</dbReference>
<dbReference type="PANTHER" id="PTHR24421">
    <property type="entry name" value="NITRATE/NITRITE SENSOR PROTEIN NARX-RELATED"/>
    <property type="match status" value="1"/>
</dbReference>
<evidence type="ECO:0000256" key="18">
    <source>
        <dbReference type="ARBA" id="ARBA00030800"/>
    </source>
</evidence>
<gene>
    <name evidence="21" type="ORF">AVDCRST_MAG88-1041</name>
</gene>
<dbReference type="Gene3D" id="1.20.5.1930">
    <property type="match status" value="1"/>
</dbReference>
<evidence type="ECO:0000256" key="16">
    <source>
        <dbReference type="ARBA" id="ARBA00023014"/>
    </source>
</evidence>
<sequence>DGGARPVEMAIAPVPWGAGVIFGAFLRDISERRRSDEVRARLLEKVLTAQEEERCRIARDLHDGIGQSLTTLLVGLSAMGQAPDLDAARGWAEELGRVASGAMDDVRRISRGLRPSVLDDLGLVAALERCARDFERAHRVAVEFRAGGAGSCRLPRAVETTLYRIVQEAMTNVGKHARAGAVRVEVAWAAACVVATVEDDGVGFDREAVSGAGGSGSGLGLSGMEERAGLLGGSIAIESRPGGGTVVRARIPFEDRGHGEGDCDSARGAGPEDAGRGPA</sequence>
<keyword evidence="10" id="KW-0479">Metal-binding</keyword>
<dbReference type="GO" id="GO:0051539">
    <property type="term" value="F:4 iron, 4 sulfur cluster binding"/>
    <property type="evidence" value="ECO:0007669"/>
    <property type="project" value="UniProtKB-KW"/>
</dbReference>
<dbReference type="EMBL" id="CADCWM010000360">
    <property type="protein sequence ID" value="CAA9554993.1"/>
    <property type="molecule type" value="Genomic_DNA"/>
</dbReference>
<dbReference type="GO" id="GO:0046983">
    <property type="term" value="F:protein dimerization activity"/>
    <property type="evidence" value="ECO:0007669"/>
    <property type="project" value="InterPro"/>
</dbReference>
<feature type="compositionally biased region" description="Basic and acidic residues" evidence="19">
    <location>
        <begin position="252"/>
        <end position="265"/>
    </location>
</feature>
<dbReference type="SMART" id="SM00387">
    <property type="entry name" value="HATPase_c"/>
    <property type="match status" value="1"/>
</dbReference>
<evidence type="ECO:0000256" key="10">
    <source>
        <dbReference type="ARBA" id="ARBA00022723"/>
    </source>
</evidence>
<dbReference type="InterPro" id="IPR004358">
    <property type="entry name" value="Sig_transdc_His_kin-like_C"/>
</dbReference>
<dbReference type="InterPro" id="IPR005467">
    <property type="entry name" value="His_kinase_dom"/>
</dbReference>
<evidence type="ECO:0000259" key="20">
    <source>
        <dbReference type="PROSITE" id="PS50109"/>
    </source>
</evidence>